<dbReference type="AlphaFoldDB" id="A0A2J8Q476"/>
<organism evidence="2 3">
    <name type="scientific">Pan troglodytes</name>
    <name type="common">Chimpanzee</name>
    <dbReference type="NCBI Taxonomy" id="9598"/>
    <lineage>
        <taxon>Eukaryota</taxon>
        <taxon>Metazoa</taxon>
        <taxon>Chordata</taxon>
        <taxon>Craniata</taxon>
        <taxon>Vertebrata</taxon>
        <taxon>Euteleostomi</taxon>
        <taxon>Mammalia</taxon>
        <taxon>Eutheria</taxon>
        <taxon>Euarchontoglires</taxon>
        <taxon>Primates</taxon>
        <taxon>Haplorrhini</taxon>
        <taxon>Catarrhini</taxon>
        <taxon>Hominidae</taxon>
        <taxon>Pan</taxon>
    </lineage>
</organism>
<sequence>MTTANCGAHDELDFKLVFGEDGAPAPPPPGSRPAAHLHYLH</sequence>
<protein>
    <submittedName>
        <fullName evidence="2">NFATC3 isoform 21</fullName>
    </submittedName>
</protein>
<gene>
    <name evidence="2" type="ORF">CK820_G0044634</name>
</gene>
<evidence type="ECO:0000313" key="3">
    <source>
        <dbReference type="Proteomes" id="UP000236370"/>
    </source>
</evidence>
<name>A0A2J8Q476_PANTR</name>
<comment type="caution">
    <text evidence="2">The sequence shown here is derived from an EMBL/GenBank/DDBJ whole genome shotgun (WGS) entry which is preliminary data.</text>
</comment>
<evidence type="ECO:0000256" key="1">
    <source>
        <dbReference type="SAM" id="MobiDB-lite"/>
    </source>
</evidence>
<dbReference type="Proteomes" id="UP000236370">
    <property type="component" value="Unassembled WGS sequence"/>
</dbReference>
<accession>A0A2J8Q476</accession>
<reference evidence="2 3" key="1">
    <citation type="submission" date="2017-12" db="EMBL/GenBank/DDBJ databases">
        <title>High-resolution comparative analysis of great ape genomes.</title>
        <authorList>
            <person name="Pollen A."/>
            <person name="Hastie A."/>
            <person name="Hormozdiari F."/>
            <person name="Dougherty M."/>
            <person name="Liu R."/>
            <person name="Chaisson M."/>
            <person name="Hoppe E."/>
            <person name="Hill C."/>
            <person name="Pang A."/>
            <person name="Hillier L."/>
            <person name="Baker C."/>
            <person name="Armstrong J."/>
            <person name="Shendure J."/>
            <person name="Paten B."/>
            <person name="Wilson R."/>
            <person name="Chao H."/>
            <person name="Schneider V."/>
            <person name="Ventura M."/>
            <person name="Kronenberg Z."/>
            <person name="Murali S."/>
            <person name="Gordon D."/>
            <person name="Cantsilieris S."/>
            <person name="Munson K."/>
            <person name="Nelson B."/>
            <person name="Raja A."/>
            <person name="Underwood J."/>
            <person name="Diekhans M."/>
            <person name="Fiddes I."/>
            <person name="Haussler D."/>
            <person name="Eichler E."/>
        </authorList>
    </citation>
    <scope>NUCLEOTIDE SEQUENCE [LARGE SCALE GENOMIC DNA]</scope>
    <source>
        <strain evidence="2">Yerkes chimp pedigree #C0471</strain>
    </source>
</reference>
<dbReference type="EMBL" id="NBAG03000083">
    <property type="protein sequence ID" value="PNI91085.1"/>
    <property type="molecule type" value="Genomic_DNA"/>
</dbReference>
<evidence type="ECO:0000313" key="2">
    <source>
        <dbReference type="EMBL" id="PNI91085.1"/>
    </source>
</evidence>
<feature type="region of interest" description="Disordered" evidence="1">
    <location>
        <begin position="18"/>
        <end position="41"/>
    </location>
</feature>
<proteinExistence type="predicted"/>